<accession>A0ABX1VW23</accession>
<name>A0ABX1VW23_9FIRM</name>
<reference evidence="1 2" key="1">
    <citation type="submission" date="2020-03" db="EMBL/GenBank/DDBJ databases">
        <title>Genome Sequence of industrial isolate, B5A.</title>
        <authorList>
            <person name="Sharma S."/>
            <person name="Patil P.B."/>
            <person name="Korpole S."/>
        </authorList>
    </citation>
    <scope>NUCLEOTIDE SEQUENCE [LARGE SCALE GENOMIC DNA]</scope>
    <source>
        <strain evidence="1 2">PI-S10-B5A</strain>
    </source>
</reference>
<sequence>MANYKPVVRTIGAASAASGIVLPAKLSTTSWVLLLVRGTAVFSNTILRSGAVAIWKSTAPTTAEPSEVTFTDANAVYGISTKAGVPLRFKFYAK</sequence>
<dbReference type="EMBL" id="JAAOXG010000055">
    <property type="protein sequence ID" value="NNJ32220.1"/>
    <property type="molecule type" value="Genomic_DNA"/>
</dbReference>
<keyword evidence="2" id="KW-1185">Reference proteome</keyword>
<evidence type="ECO:0000313" key="2">
    <source>
        <dbReference type="Proteomes" id="UP000539052"/>
    </source>
</evidence>
<evidence type="ECO:0000313" key="1">
    <source>
        <dbReference type="EMBL" id="NNJ32220.1"/>
    </source>
</evidence>
<organism evidence="1 2">
    <name type="scientific">Lacrimispora defluvii</name>
    <dbReference type="NCBI Taxonomy" id="2719233"/>
    <lineage>
        <taxon>Bacteria</taxon>
        <taxon>Bacillati</taxon>
        <taxon>Bacillota</taxon>
        <taxon>Clostridia</taxon>
        <taxon>Lachnospirales</taxon>
        <taxon>Lachnospiraceae</taxon>
        <taxon>Lacrimispora</taxon>
    </lineage>
</organism>
<gene>
    <name evidence="1" type="ORF">G9470_20870</name>
</gene>
<comment type="caution">
    <text evidence="1">The sequence shown here is derived from an EMBL/GenBank/DDBJ whole genome shotgun (WGS) entry which is preliminary data.</text>
</comment>
<dbReference type="RefSeq" id="WP_170823308.1">
    <property type="nucleotide sequence ID" value="NZ_JAAOXG010000055.1"/>
</dbReference>
<protein>
    <submittedName>
        <fullName evidence="1">Uncharacterized protein</fullName>
    </submittedName>
</protein>
<proteinExistence type="predicted"/>
<dbReference type="Proteomes" id="UP000539052">
    <property type="component" value="Unassembled WGS sequence"/>
</dbReference>